<dbReference type="PANTHER" id="PTHR34613:SF1">
    <property type="entry name" value="SLL6017 PROTEIN"/>
    <property type="match status" value="1"/>
</dbReference>
<keyword evidence="2" id="KW-1185">Reference proteome</keyword>
<dbReference type="Proteomes" id="UP001501231">
    <property type="component" value="Unassembled WGS sequence"/>
</dbReference>
<protein>
    <submittedName>
        <fullName evidence="1">Uncharacterized protein</fullName>
    </submittedName>
</protein>
<evidence type="ECO:0000313" key="1">
    <source>
        <dbReference type="EMBL" id="GAA2421509.1"/>
    </source>
</evidence>
<dbReference type="PANTHER" id="PTHR34613">
    <property type="entry name" value="SLL0800 PROTEIN"/>
    <property type="match status" value="1"/>
</dbReference>
<organism evidence="1 2">
    <name type="scientific">Actinomadura vinacea</name>
    <dbReference type="NCBI Taxonomy" id="115336"/>
    <lineage>
        <taxon>Bacteria</taxon>
        <taxon>Bacillati</taxon>
        <taxon>Actinomycetota</taxon>
        <taxon>Actinomycetes</taxon>
        <taxon>Streptosporangiales</taxon>
        <taxon>Thermomonosporaceae</taxon>
        <taxon>Actinomadura</taxon>
    </lineage>
</organism>
<comment type="caution">
    <text evidence="1">The sequence shown here is derived from an EMBL/GenBank/DDBJ whole genome shotgun (WGS) entry which is preliminary data.</text>
</comment>
<evidence type="ECO:0000313" key="2">
    <source>
        <dbReference type="Proteomes" id="UP001501231"/>
    </source>
</evidence>
<sequence>MLGMSPSYQHEVPLHMIRQRPRLAVEILRDVFDIDVPAHDQVTLASENVSTLHPAELNCDGAVLANKAGKAVFGVVVESQRRTDDEKEYSWPAYLATFRHQHKCDAELLVLCPDETTAQRLGKPIVLSPSRSVVYPVTVSPKALPPVTDAQEARRRPELAVLTAPAHADSPDGKDVLRGYCEALEALDRETGKLYHDYARSLFSDVARKLLEEIMLDDYQWQSDFAIKHRSEGRAEGEARALLMFLRARKICVSDETREQITGCTDLDRLELWLKRAATINTTDELFD</sequence>
<gene>
    <name evidence="1" type="ORF">GCM10010191_36280</name>
</gene>
<accession>A0ABN3J3H0</accession>
<name>A0ABN3J3H0_9ACTN</name>
<reference evidence="1 2" key="1">
    <citation type="journal article" date="2019" name="Int. J. Syst. Evol. Microbiol.">
        <title>The Global Catalogue of Microorganisms (GCM) 10K type strain sequencing project: providing services to taxonomists for standard genome sequencing and annotation.</title>
        <authorList>
            <consortium name="The Broad Institute Genomics Platform"/>
            <consortium name="The Broad Institute Genome Sequencing Center for Infectious Disease"/>
            <person name="Wu L."/>
            <person name="Ma J."/>
        </authorList>
    </citation>
    <scope>NUCLEOTIDE SEQUENCE [LARGE SCALE GENOMIC DNA]</scope>
    <source>
        <strain evidence="1 2">JCM 3325</strain>
    </source>
</reference>
<dbReference type="EMBL" id="BAAARW010000012">
    <property type="protein sequence ID" value="GAA2421509.1"/>
    <property type="molecule type" value="Genomic_DNA"/>
</dbReference>
<proteinExistence type="predicted"/>